<dbReference type="EMBL" id="CP069033">
    <property type="protein sequence ID" value="QRD00566.1"/>
    <property type="molecule type" value="Genomic_DNA"/>
</dbReference>
<name>A0A7U2FCS0_PHANO</name>
<keyword evidence="2" id="KW-1185">Reference proteome</keyword>
<proteinExistence type="predicted"/>
<dbReference type="VEuPathDB" id="FungiDB:JI435_091220"/>
<gene>
    <name evidence="1" type="ORF">JI435_091220</name>
</gene>
<protein>
    <submittedName>
        <fullName evidence="1">Uncharacterized protein</fullName>
    </submittedName>
</protein>
<reference evidence="2" key="1">
    <citation type="journal article" date="2021" name="BMC Genomics">
        <title>Chromosome-level genome assembly and manually-curated proteome of model necrotroph Parastagonospora nodorum Sn15 reveals a genome-wide trove of candidate effector homologs, and redundancy of virulence-related functions within an accessory chromosome.</title>
        <authorList>
            <person name="Bertazzoni S."/>
            <person name="Jones D.A.B."/>
            <person name="Phan H.T."/>
            <person name="Tan K.-C."/>
            <person name="Hane J.K."/>
        </authorList>
    </citation>
    <scope>NUCLEOTIDE SEQUENCE [LARGE SCALE GENOMIC DNA]</scope>
    <source>
        <strain evidence="2">SN15 / ATCC MYA-4574 / FGSC 10173)</strain>
    </source>
</reference>
<evidence type="ECO:0000313" key="2">
    <source>
        <dbReference type="Proteomes" id="UP000663193"/>
    </source>
</evidence>
<dbReference type="Proteomes" id="UP000663193">
    <property type="component" value="Chromosome 11"/>
</dbReference>
<organism evidence="1 2">
    <name type="scientific">Phaeosphaeria nodorum (strain SN15 / ATCC MYA-4574 / FGSC 10173)</name>
    <name type="common">Glume blotch fungus</name>
    <name type="synonym">Parastagonospora nodorum</name>
    <dbReference type="NCBI Taxonomy" id="321614"/>
    <lineage>
        <taxon>Eukaryota</taxon>
        <taxon>Fungi</taxon>
        <taxon>Dikarya</taxon>
        <taxon>Ascomycota</taxon>
        <taxon>Pezizomycotina</taxon>
        <taxon>Dothideomycetes</taxon>
        <taxon>Pleosporomycetidae</taxon>
        <taxon>Pleosporales</taxon>
        <taxon>Pleosporineae</taxon>
        <taxon>Phaeosphaeriaceae</taxon>
        <taxon>Parastagonospora</taxon>
    </lineage>
</organism>
<evidence type="ECO:0000313" key="1">
    <source>
        <dbReference type="EMBL" id="QRD00566.1"/>
    </source>
</evidence>
<accession>A0A7U2FCS0</accession>
<sequence length="53" mass="5845">MLRCAKMTSRVCHANPQPPNLASSHRANHSFHNVCCGHNLCLLVLLHSSPNLL</sequence>
<dbReference type="AlphaFoldDB" id="A0A7U2FCS0"/>